<dbReference type="CDD" id="cd06261">
    <property type="entry name" value="TM_PBP2"/>
    <property type="match status" value="1"/>
</dbReference>
<feature type="transmembrane region" description="Helical" evidence="7">
    <location>
        <begin position="181"/>
        <end position="204"/>
    </location>
</feature>
<keyword evidence="3" id="KW-1003">Cell membrane</keyword>
<comment type="similarity">
    <text evidence="7">Belongs to the binding-protein-dependent transport system permease family.</text>
</comment>
<comment type="caution">
    <text evidence="9">The sequence shown here is derived from an EMBL/GenBank/DDBJ whole genome shotgun (WGS) entry which is preliminary data.</text>
</comment>
<evidence type="ECO:0000256" key="1">
    <source>
        <dbReference type="ARBA" id="ARBA00004651"/>
    </source>
</evidence>
<dbReference type="EMBL" id="BAAAYV010000012">
    <property type="protein sequence ID" value="GAA3661878.1"/>
    <property type="molecule type" value="Genomic_DNA"/>
</dbReference>
<evidence type="ECO:0000259" key="8">
    <source>
        <dbReference type="PROSITE" id="PS50928"/>
    </source>
</evidence>
<evidence type="ECO:0000256" key="3">
    <source>
        <dbReference type="ARBA" id="ARBA00022475"/>
    </source>
</evidence>
<feature type="transmembrane region" description="Helical" evidence="7">
    <location>
        <begin position="63"/>
        <end position="89"/>
    </location>
</feature>
<keyword evidence="10" id="KW-1185">Reference proteome</keyword>
<feature type="transmembrane region" description="Helical" evidence="7">
    <location>
        <begin position="224"/>
        <end position="243"/>
    </location>
</feature>
<dbReference type="Gene3D" id="1.10.3720.10">
    <property type="entry name" value="MetI-like"/>
    <property type="match status" value="1"/>
</dbReference>
<proteinExistence type="inferred from homology"/>
<sequence length="266" mass="28900">MNRRKLMRILPWVTTPGLVVLLLVAWQLAVTIGGVNSLIFPSPLDVSVAGVQMLGEPDTWENVGLTVTAIVTGFLIAVVTGVLVGVVLGKIPWLEVSLRPLIVISQVVPKVAFVPLFVIWFGFGITSKIVLATLLAFFPVMLNVLLGVRSIERGQREVMQSLNANRIQTFSQLEMRGIMPYLFAGMEVAIVLATIGAIVGEYIGGNRGLGAMVVTAMNALDSPRMFAIIGLLSVIGLGLYLIVNESKRFFIPWHESVYTQRELAVA</sequence>
<evidence type="ECO:0000256" key="7">
    <source>
        <dbReference type="RuleBase" id="RU363032"/>
    </source>
</evidence>
<dbReference type="InterPro" id="IPR035906">
    <property type="entry name" value="MetI-like_sf"/>
</dbReference>
<feature type="transmembrane region" description="Helical" evidence="7">
    <location>
        <begin position="101"/>
        <end position="123"/>
    </location>
</feature>
<name>A0ABP7BIR9_9MICO</name>
<dbReference type="SUPFAM" id="SSF161098">
    <property type="entry name" value="MetI-like"/>
    <property type="match status" value="1"/>
</dbReference>
<comment type="subcellular location">
    <subcellularLocation>
        <location evidence="1 7">Cell membrane</location>
        <topology evidence="1 7">Multi-pass membrane protein</topology>
    </subcellularLocation>
</comment>
<keyword evidence="2 7" id="KW-0813">Transport</keyword>
<evidence type="ECO:0000256" key="2">
    <source>
        <dbReference type="ARBA" id="ARBA00022448"/>
    </source>
</evidence>
<gene>
    <name evidence="9" type="ORF">GCM10022202_24150</name>
</gene>
<dbReference type="InterPro" id="IPR000515">
    <property type="entry name" value="MetI-like"/>
</dbReference>
<evidence type="ECO:0000313" key="10">
    <source>
        <dbReference type="Proteomes" id="UP001410795"/>
    </source>
</evidence>
<evidence type="ECO:0000256" key="6">
    <source>
        <dbReference type="ARBA" id="ARBA00023136"/>
    </source>
</evidence>
<feature type="transmembrane region" description="Helical" evidence="7">
    <location>
        <begin position="129"/>
        <end position="148"/>
    </location>
</feature>
<feature type="domain" description="ABC transmembrane type-1" evidence="8">
    <location>
        <begin position="63"/>
        <end position="243"/>
    </location>
</feature>
<keyword evidence="6 7" id="KW-0472">Membrane</keyword>
<protein>
    <submittedName>
        <fullName evidence="9">ABC transporter permease</fullName>
    </submittedName>
</protein>
<dbReference type="Proteomes" id="UP001410795">
    <property type="component" value="Unassembled WGS sequence"/>
</dbReference>
<dbReference type="RefSeq" id="WP_221859473.1">
    <property type="nucleotide sequence ID" value="NZ_BAAAYV010000012.1"/>
</dbReference>
<organism evidence="9 10">
    <name type="scientific">Microbacterium marinilacus</name>
    <dbReference type="NCBI Taxonomy" id="415209"/>
    <lineage>
        <taxon>Bacteria</taxon>
        <taxon>Bacillati</taxon>
        <taxon>Actinomycetota</taxon>
        <taxon>Actinomycetes</taxon>
        <taxon>Micrococcales</taxon>
        <taxon>Microbacteriaceae</taxon>
        <taxon>Microbacterium</taxon>
    </lineage>
</organism>
<keyword evidence="4 7" id="KW-0812">Transmembrane</keyword>
<dbReference type="Pfam" id="PF00528">
    <property type="entry name" value="BPD_transp_1"/>
    <property type="match status" value="1"/>
</dbReference>
<reference evidence="10" key="1">
    <citation type="journal article" date="2019" name="Int. J. Syst. Evol. Microbiol.">
        <title>The Global Catalogue of Microorganisms (GCM) 10K type strain sequencing project: providing services to taxonomists for standard genome sequencing and annotation.</title>
        <authorList>
            <consortium name="The Broad Institute Genomics Platform"/>
            <consortium name="The Broad Institute Genome Sequencing Center for Infectious Disease"/>
            <person name="Wu L."/>
            <person name="Ma J."/>
        </authorList>
    </citation>
    <scope>NUCLEOTIDE SEQUENCE [LARGE SCALE GENOMIC DNA]</scope>
    <source>
        <strain evidence="10">JCM 16546</strain>
    </source>
</reference>
<dbReference type="PANTHER" id="PTHR30151:SF20">
    <property type="entry name" value="ABC TRANSPORTER PERMEASE PROTEIN HI_0355-RELATED"/>
    <property type="match status" value="1"/>
</dbReference>
<evidence type="ECO:0000313" key="9">
    <source>
        <dbReference type="EMBL" id="GAA3661878.1"/>
    </source>
</evidence>
<evidence type="ECO:0000256" key="5">
    <source>
        <dbReference type="ARBA" id="ARBA00022989"/>
    </source>
</evidence>
<keyword evidence="5 7" id="KW-1133">Transmembrane helix</keyword>
<dbReference type="PANTHER" id="PTHR30151">
    <property type="entry name" value="ALKANE SULFONATE ABC TRANSPORTER-RELATED, MEMBRANE SUBUNIT"/>
    <property type="match status" value="1"/>
</dbReference>
<accession>A0ABP7BIR9</accession>
<dbReference type="PROSITE" id="PS50928">
    <property type="entry name" value="ABC_TM1"/>
    <property type="match status" value="1"/>
</dbReference>
<evidence type="ECO:0000256" key="4">
    <source>
        <dbReference type="ARBA" id="ARBA00022692"/>
    </source>
</evidence>